<dbReference type="PRINTS" id="PR00344">
    <property type="entry name" value="BCTRLSENSOR"/>
</dbReference>
<dbReference type="InterPro" id="IPR036097">
    <property type="entry name" value="HisK_dim/P_sf"/>
</dbReference>
<evidence type="ECO:0000256" key="2">
    <source>
        <dbReference type="ARBA" id="ARBA00012438"/>
    </source>
</evidence>
<dbReference type="EC" id="2.7.13.3" evidence="2"/>
<protein>
    <recommendedName>
        <fullName evidence="2">histidine kinase</fullName>
        <ecNumber evidence="2">2.7.13.3</ecNumber>
    </recommendedName>
</protein>
<dbReference type="PANTHER" id="PTHR43065">
    <property type="entry name" value="SENSOR HISTIDINE KINASE"/>
    <property type="match status" value="1"/>
</dbReference>
<dbReference type="GO" id="GO:0000155">
    <property type="term" value="F:phosphorelay sensor kinase activity"/>
    <property type="evidence" value="ECO:0007669"/>
    <property type="project" value="InterPro"/>
</dbReference>
<dbReference type="CDD" id="cd00082">
    <property type="entry name" value="HisKA"/>
    <property type="match status" value="1"/>
</dbReference>
<dbReference type="SUPFAM" id="SSF47384">
    <property type="entry name" value="Homodimeric domain of signal transducing histidine kinase"/>
    <property type="match status" value="1"/>
</dbReference>
<dbReference type="InterPro" id="IPR003594">
    <property type="entry name" value="HATPase_dom"/>
</dbReference>
<dbReference type="Proteomes" id="UP000444318">
    <property type="component" value="Unassembled WGS sequence"/>
</dbReference>
<dbReference type="Gene3D" id="3.30.565.10">
    <property type="entry name" value="Histidine kinase-like ATPase, C-terminal domain"/>
    <property type="match status" value="1"/>
</dbReference>
<proteinExistence type="predicted"/>
<dbReference type="InterPro" id="IPR005467">
    <property type="entry name" value="His_kinase_dom"/>
</dbReference>
<dbReference type="InterPro" id="IPR045812">
    <property type="entry name" value="DAHL"/>
</dbReference>
<feature type="coiled-coil region" evidence="4">
    <location>
        <begin position="295"/>
        <end position="347"/>
    </location>
</feature>
<evidence type="ECO:0000313" key="6">
    <source>
        <dbReference type="EMBL" id="MQA23267.1"/>
    </source>
</evidence>
<dbReference type="PROSITE" id="PS50109">
    <property type="entry name" value="HIS_KIN"/>
    <property type="match status" value="1"/>
</dbReference>
<keyword evidence="3" id="KW-0597">Phosphoprotein</keyword>
<keyword evidence="7" id="KW-1185">Reference proteome</keyword>
<feature type="domain" description="Histidine kinase" evidence="5">
    <location>
        <begin position="356"/>
        <end position="601"/>
    </location>
</feature>
<evidence type="ECO:0000256" key="1">
    <source>
        <dbReference type="ARBA" id="ARBA00000085"/>
    </source>
</evidence>
<dbReference type="SUPFAM" id="SSF55874">
    <property type="entry name" value="ATPase domain of HSP90 chaperone/DNA topoisomerase II/histidine kinase"/>
    <property type="match status" value="1"/>
</dbReference>
<dbReference type="AlphaFoldDB" id="A0A843SQT6"/>
<name>A0A843SQT6_9BURK</name>
<dbReference type="Pfam" id="PF02518">
    <property type="entry name" value="HATPase_c"/>
    <property type="match status" value="1"/>
</dbReference>
<accession>A0A843SQT6</accession>
<dbReference type="SMART" id="SM00387">
    <property type="entry name" value="HATPase_c"/>
    <property type="match status" value="1"/>
</dbReference>
<gene>
    <name evidence="6" type="ORF">GEV01_27460</name>
</gene>
<keyword evidence="4" id="KW-0175">Coiled coil</keyword>
<sequence length="606" mass="66532">MNAYHLCLIRMRRRLRRLMLPLPLLCLLLAGLLGVLYARSLGYDNNDYFANVALLRQIRQLDAQWELDALKSRVGLNHSYDPLVNPLQPLEELHLLLDAPSPPVAAALAAYRQALHEKMALMEAFKSHNSVLNNSLGFLPTAVDDIGALVNQHRGHRLEAMGHVEAAANRVLLATLVYSDAPSERGVMEIEIEMADMAASSARVSPALRERVDTLVAHVRTVIAEEATVSRLLAGISAAPTGERIDAISALLGAQQQLTVQHLHNYRIWLSLLATLLVGLLGYTALRLARSHATINRVNAQLKTANDRLEARVQERTAELLQANGRLQQEMSERKALQSRLVQSEKLASIGQLAAGVAHEINNPLSFLASNFGMLEHYLDNLFELLSAYEEAELPMAPREAAAHLTHTRSRVDLAYLKEDIPALVAESRGGMDRVGKIVQDLKQFSHVESEQDWEWSDLRLGLQSTLNLIGSDLAPVADIHTDFSPILEIECLPSQLNQVFLNLLQNAAQSIGPQRGRITVRTGGQGGEVWVEIADTGCGIPAEVLPRIFDPFFTTKPIGKGTGLGLSLSYGIVQNHCGRIDVQTAPGQGSTFRVTLPISHRMAEA</sequence>
<keyword evidence="6" id="KW-0808">Transferase</keyword>
<reference evidence="6 7" key="1">
    <citation type="submission" date="2019-10" db="EMBL/GenBank/DDBJ databases">
        <title>Two novel species isolated from a subtropical stream in China.</title>
        <authorList>
            <person name="Lu H."/>
        </authorList>
    </citation>
    <scope>NUCLEOTIDE SEQUENCE [LARGE SCALE GENOMIC DNA]</scope>
    <source>
        <strain evidence="6 7">FT103W</strain>
    </source>
</reference>
<dbReference type="Pfam" id="PF19443">
    <property type="entry name" value="DAHL"/>
    <property type="match status" value="1"/>
</dbReference>
<evidence type="ECO:0000259" key="5">
    <source>
        <dbReference type="PROSITE" id="PS50109"/>
    </source>
</evidence>
<comment type="caution">
    <text evidence="6">The sequence shown here is derived from an EMBL/GenBank/DDBJ whole genome shotgun (WGS) entry which is preliminary data.</text>
</comment>
<evidence type="ECO:0000313" key="7">
    <source>
        <dbReference type="Proteomes" id="UP000444318"/>
    </source>
</evidence>
<dbReference type="InterPro" id="IPR004358">
    <property type="entry name" value="Sig_transdc_His_kin-like_C"/>
</dbReference>
<dbReference type="RefSeq" id="WP_152809092.1">
    <property type="nucleotide sequence ID" value="NZ_WHUF01000009.1"/>
</dbReference>
<evidence type="ECO:0000256" key="4">
    <source>
        <dbReference type="SAM" id="Coils"/>
    </source>
</evidence>
<dbReference type="EMBL" id="WHUF01000009">
    <property type="protein sequence ID" value="MQA23267.1"/>
    <property type="molecule type" value="Genomic_DNA"/>
</dbReference>
<dbReference type="InterPro" id="IPR036890">
    <property type="entry name" value="HATPase_C_sf"/>
</dbReference>
<dbReference type="PANTHER" id="PTHR43065:SF50">
    <property type="entry name" value="HISTIDINE KINASE"/>
    <property type="match status" value="1"/>
</dbReference>
<comment type="catalytic activity">
    <reaction evidence="1">
        <text>ATP + protein L-histidine = ADP + protein N-phospho-L-histidine.</text>
        <dbReference type="EC" id="2.7.13.3"/>
    </reaction>
</comment>
<keyword evidence="6" id="KW-0418">Kinase</keyword>
<evidence type="ECO:0000256" key="3">
    <source>
        <dbReference type="ARBA" id="ARBA00022553"/>
    </source>
</evidence>
<dbReference type="Gene3D" id="1.10.287.130">
    <property type="match status" value="1"/>
</dbReference>
<dbReference type="InterPro" id="IPR003661">
    <property type="entry name" value="HisK_dim/P_dom"/>
</dbReference>
<organism evidence="6 7">
    <name type="scientific">Rugamonas rivuli</name>
    <dbReference type="NCBI Taxonomy" id="2743358"/>
    <lineage>
        <taxon>Bacteria</taxon>
        <taxon>Pseudomonadati</taxon>
        <taxon>Pseudomonadota</taxon>
        <taxon>Betaproteobacteria</taxon>
        <taxon>Burkholderiales</taxon>
        <taxon>Oxalobacteraceae</taxon>
        <taxon>Telluria group</taxon>
        <taxon>Rugamonas</taxon>
    </lineage>
</organism>